<gene>
    <name evidence="7" type="ORF">BINO364_LOCUS15581</name>
</gene>
<organism evidence="7 8">
    <name type="scientific">Brenthis ino</name>
    <name type="common">lesser marbled fritillary</name>
    <dbReference type="NCBI Taxonomy" id="405034"/>
    <lineage>
        <taxon>Eukaryota</taxon>
        <taxon>Metazoa</taxon>
        <taxon>Ecdysozoa</taxon>
        <taxon>Arthropoda</taxon>
        <taxon>Hexapoda</taxon>
        <taxon>Insecta</taxon>
        <taxon>Pterygota</taxon>
        <taxon>Neoptera</taxon>
        <taxon>Endopterygota</taxon>
        <taxon>Lepidoptera</taxon>
        <taxon>Glossata</taxon>
        <taxon>Ditrysia</taxon>
        <taxon>Papilionoidea</taxon>
        <taxon>Nymphalidae</taxon>
        <taxon>Heliconiinae</taxon>
        <taxon>Argynnini</taxon>
        <taxon>Brenthis</taxon>
    </lineage>
</organism>
<dbReference type="Proteomes" id="UP000838878">
    <property type="component" value="Chromosome 8"/>
</dbReference>
<name>A0A8J9VYJ1_9NEOP</name>
<dbReference type="GO" id="GO:0006644">
    <property type="term" value="P:phospholipid metabolic process"/>
    <property type="evidence" value="ECO:0007669"/>
    <property type="project" value="InterPro"/>
</dbReference>
<evidence type="ECO:0000256" key="2">
    <source>
        <dbReference type="ARBA" id="ARBA00013278"/>
    </source>
</evidence>
<comment type="cofactor">
    <cofactor evidence="1">
        <name>Ca(2+)</name>
        <dbReference type="ChEBI" id="CHEBI:29108"/>
    </cofactor>
</comment>
<reference evidence="7" key="1">
    <citation type="submission" date="2021-12" db="EMBL/GenBank/DDBJ databases">
        <authorList>
            <person name="Martin H S."/>
        </authorList>
    </citation>
    <scope>NUCLEOTIDE SEQUENCE</scope>
</reference>
<sequence length="267" mass="31758">MGLKLRQLTDGRHLVQVIYTPNGVIQDCEYIAEGKSARNFLKTLRKELKMALDEESYRLQEKKSLDNEKFYRHFGNVTFRLLKNGEKLPPNIASWFNYDRLKTECFERHEELTYMMEHKNKENENGLTRKKRDSMELLRVPGTKWCGKGYSATRYSQLGGYTRTDRCCRVHDLRCPFWIGGMEKKYGLYNWRINTLMHCRCDERFRACLKLADTSVSNMVGKLFFNIVQTKCFILKPVKVCTQRSWWGKCLRRGYMKQAFLRDNLSY</sequence>
<keyword evidence="8" id="KW-1185">Reference proteome</keyword>
<dbReference type="EMBL" id="OV170228">
    <property type="protein sequence ID" value="CAH0730615.1"/>
    <property type="molecule type" value="Genomic_DNA"/>
</dbReference>
<evidence type="ECO:0000256" key="3">
    <source>
        <dbReference type="ARBA" id="ARBA00022963"/>
    </source>
</evidence>
<dbReference type="InterPro" id="IPR016090">
    <property type="entry name" value="PLA2-like_dom"/>
</dbReference>
<dbReference type="InterPro" id="IPR036444">
    <property type="entry name" value="PLipase_A2_dom_sf"/>
</dbReference>
<dbReference type="AlphaFoldDB" id="A0A8J9VYJ1"/>
<dbReference type="GO" id="GO:0004623">
    <property type="term" value="F:phospholipase A2 activity"/>
    <property type="evidence" value="ECO:0007669"/>
    <property type="project" value="UniProtKB-EC"/>
</dbReference>
<dbReference type="Pfam" id="PF05826">
    <property type="entry name" value="Phospholip_A2_2"/>
    <property type="match status" value="1"/>
</dbReference>
<evidence type="ECO:0000259" key="6">
    <source>
        <dbReference type="Pfam" id="PF05826"/>
    </source>
</evidence>
<accession>A0A8J9VYJ1</accession>
<keyword evidence="3" id="KW-0442">Lipid degradation</keyword>
<dbReference type="SUPFAM" id="SSF48619">
    <property type="entry name" value="Phospholipase A2, PLA2"/>
    <property type="match status" value="1"/>
</dbReference>
<proteinExistence type="predicted"/>
<feature type="non-terminal residue" evidence="7">
    <location>
        <position position="267"/>
    </location>
</feature>
<dbReference type="Gene3D" id="1.20.90.10">
    <property type="entry name" value="Phospholipase A2 domain"/>
    <property type="match status" value="1"/>
</dbReference>
<evidence type="ECO:0000256" key="1">
    <source>
        <dbReference type="ARBA" id="ARBA00001913"/>
    </source>
</evidence>
<dbReference type="PANTHER" id="PTHR12253">
    <property type="entry name" value="RH14732P"/>
    <property type="match status" value="1"/>
</dbReference>
<evidence type="ECO:0000313" key="7">
    <source>
        <dbReference type="EMBL" id="CAH0730615.1"/>
    </source>
</evidence>
<dbReference type="EC" id="3.1.1.4" evidence="2"/>
<dbReference type="GO" id="GO:0016042">
    <property type="term" value="P:lipid catabolic process"/>
    <property type="evidence" value="ECO:0007669"/>
    <property type="project" value="UniProtKB-KW"/>
</dbReference>
<evidence type="ECO:0000256" key="4">
    <source>
        <dbReference type="ARBA" id="ARBA00023098"/>
    </source>
</evidence>
<evidence type="ECO:0000256" key="5">
    <source>
        <dbReference type="ARBA" id="ARBA00029903"/>
    </source>
</evidence>
<protein>
    <recommendedName>
        <fullName evidence="2">phospholipase A2</fullName>
        <ecNumber evidence="2">3.1.1.4</ecNumber>
    </recommendedName>
    <alternativeName>
        <fullName evidence="5">Phosphatidylcholine 2-acylhydrolase</fullName>
    </alternativeName>
</protein>
<dbReference type="GO" id="GO:0050482">
    <property type="term" value="P:arachidonate secretion"/>
    <property type="evidence" value="ECO:0007669"/>
    <property type="project" value="InterPro"/>
</dbReference>
<dbReference type="OrthoDB" id="6075074at2759"/>
<keyword evidence="4" id="KW-0443">Lipid metabolism</keyword>
<feature type="domain" description="Phospholipase A2-like central" evidence="6">
    <location>
        <begin position="140"/>
        <end position="234"/>
    </location>
</feature>
<evidence type="ECO:0000313" key="8">
    <source>
        <dbReference type="Proteomes" id="UP000838878"/>
    </source>
</evidence>